<name>A0A921HBT6_9PAST</name>
<comment type="caution">
    <text evidence="1">The sequence shown here is derived from an EMBL/GenBank/DDBJ whole genome shotgun (WGS) entry which is preliminary data.</text>
</comment>
<reference evidence="1" key="1">
    <citation type="journal article" date="2021" name="PeerJ">
        <title>Extensive microbial diversity within the chicken gut microbiome revealed by metagenomics and culture.</title>
        <authorList>
            <person name="Gilroy R."/>
            <person name="Ravi A."/>
            <person name="Getino M."/>
            <person name="Pursley I."/>
            <person name="Horton D.L."/>
            <person name="Alikhan N.F."/>
            <person name="Baker D."/>
            <person name="Gharbi K."/>
            <person name="Hall N."/>
            <person name="Watson M."/>
            <person name="Adriaenssens E.M."/>
            <person name="Foster-Nyarko E."/>
            <person name="Jarju S."/>
            <person name="Secka A."/>
            <person name="Antonio M."/>
            <person name="Oren A."/>
            <person name="Chaudhuri R.R."/>
            <person name="La Ragione R."/>
            <person name="Hildebrand F."/>
            <person name="Pallen M.J."/>
        </authorList>
    </citation>
    <scope>NUCLEOTIDE SEQUENCE</scope>
    <source>
        <strain evidence="1">ChiHjej11B10-15683</strain>
    </source>
</reference>
<protein>
    <submittedName>
        <fullName evidence="1">ERF family protein</fullName>
    </submittedName>
</protein>
<dbReference type="InterPro" id="IPR007499">
    <property type="entry name" value="ERF_bacteria_virus"/>
</dbReference>
<evidence type="ECO:0000313" key="1">
    <source>
        <dbReference type="EMBL" id="HJF74101.1"/>
    </source>
</evidence>
<organism evidence="1 2">
    <name type="scientific">Gallibacterium anatis</name>
    <dbReference type="NCBI Taxonomy" id="750"/>
    <lineage>
        <taxon>Bacteria</taxon>
        <taxon>Pseudomonadati</taxon>
        <taxon>Pseudomonadota</taxon>
        <taxon>Gammaproteobacteria</taxon>
        <taxon>Pasteurellales</taxon>
        <taxon>Pasteurellaceae</taxon>
        <taxon>Gallibacterium</taxon>
    </lineage>
</organism>
<dbReference type="Pfam" id="PF04404">
    <property type="entry name" value="ERF"/>
    <property type="match status" value="1"/>
</dbReference>
<dbReference type="AlphaFoldDB" id="A0A921HBT6"/>
<accession>A0A921HBT6</accession>
<dbReference type="Proteomes" id="UP000749334">
    <property type="component" value="Unassembled WGS sequence"/>
</dbReference>
<reference evidence="1" key="2">
    <citation type="submission" date="2021-09" db="EMBL/GenBank/DDBJ databases">
        <authorList>
            <person name="Gilroy R."/>
        </authorList>
    </citation>
    <scope>NUCLEOTIDE SEQUENCE</scope>
    <source>
        <strain evidence="1">ChiHjej11B10-15683</strain>
    </source>
</reference>
<proteinExistence type="predicted"/>
<sequence>MGNIYQKLAQARVELQNKGLKKSGENKFSGFTYFELSDFLPSINDIFNQIGLCGIVSFTQELATLTIHNTENDEKLVITSPMEQATVKGCQPIQNLGAIQTYQRRYLYLSALEIVENDRLDKEVGNPAQITQEKSQKPQSKEAVLQKFIATLNSTTNIEAVNEQWIKSEPYFDKRHPEIKERAYAAYINRYTELGGQ</sequence>
<gene>
    <name evidence="1" type="ORF">K8W15_07955</name>
</gene>
<dbReference type="EMBL" id="DYVQ01000071">
    <property type="protein sequence ID" value="HJF74101.1"/>
    <property type="molecule type" value="Genomic_DNA"/>
</dbReference>
<evidence type="ECO:0000313" key="2">
    <source>
        <dbReference type="Proteomes" id="UP000749334"/>
    </source>
</evidence>